<dbReference type="Proteomes" id="UP000055136">
    <property type="component" value="Chromosome"/>
</dbReference>
<keyword evidence="2" id="KW-1185">Reference proteome</keyword>
<proteinExistence type="predicted"/>
<evidence type="ECO:0000313" key="1">
    <source>
        <dbReference type="EMBL" id="ALP53818.1"/>
    </source>
</evidence>
<gene>
    <name evidence="1" type="ORF">Tel_12115</name>
</gene>
<dbReference type="EMBL" id="CP013099">
    <property type="protein sequence ID" value="ALP53818.1"/>
    <property type="molecule type" value="Genomic_DNA"/>
</dbReference>
<dbReference type="Pfam" id="PF05954">
    <property type="entry name" value="Phage_GPD"/>
    <property type="match status" value="1"/>
</dbReference>
<dbReference type="AlphaFoldDB" id="A0A0S2TFA9"/>
<sequence>MTITVLNRAPVYNPRPVVEIDGQRFDKVNALLLTMAMREQEGGLSAMELRLSNIASDPDGSAGYAFEDEREIRLGSSITVFAGDVSAPQELFRGIITGLEVEFPEAEPPELLILAEDKLQQARMTRRSHTWRDMSIADIAHEIAGRLSLQARVTGLSSSTGTWVQLNESDLAFLRRLLRRFDADMQIVEDRLEAAPISEVQRQVIEMAMFHDLRSVRFIADLAHQVSAVTCAGWNPLTGRSVSGRSSGVNLGPGQGRRGFDLLRDAMGERSEHVGHIPVSNDDEAQALADTVFDQRARGFVRAEGTATGHPSIRIGSHLQLRGVSARFENTYYVVSTHHRYDVQSGYLTDFKAESSALGEAS</sequence>
<dbReference type="Gene3D" id="3.55.50.10">
    <property type="entry name" value="Baseplate protein-like domains"/>
    <property type="match status" value="1"/>
</dbReference>
<dbReference type="KEGG" id="tee:Tel_12115"/>
<reference evidence="1" key="1">
    <citation type="submission" date="2015-10" db="EMBL/GenBank/DDBJ databases">
        <title>Description of Candidatus Tenderia electrophaga gen. nov, sp. nov., an Uncultivated Electroautotroph from a Biocathode Enrichment.</title>
        <authorList>
            <person name="Eddie B.J."/>
            <person name="Malanoski A.P."/>
            <person name="Wang Z."/>
            <person name="Hall R.J."/>
            <person name="Oh S.D."/>
            <person name="Heiner C."/>
            <person name="Lin B."/>
            <person name="Strycharz-Glaven S.M."/>
        </authorList>
    </citation>
    <scope>NUCLEOTIDE SEQUENCE [LARGE SCALE GENOMIC DNA]</scope>
    <source>
        <strain evidence="1">NRL1</strain>
    </source>
</reference>
<organism evidence="1 2">
    <name type="scientific">Candidatus Tenderia electrophaga</name>
    <dbReference type="NCBI Taxonomy" id="1748243"/>
    <lineage>
        <taxon>Bacteria</taxon>
        <taxon>Pseudomonadati</taxon>
        <taxon>Pseudomonadota</taxon>
        <taxon>Gammaproteobacteria</taxon>
        <taxon>Candidatus Tenderiales</taxon>
        <taxon>Candidatus Tenderiaceae</taxon>
        <taxon>Candidatus Tenderia</taxon>
    </lineage>
</organism>
<evidence type="ECO:0008006" key="3">
    <source>
        <dbReference type="Google" id="ProtNLM"/>
    </source>
</evidence>
<dbReference type="STRING" id="1748243.Tel_12115"/>
<accession>A0A0S2TFA9</accession>
<protein>
    <recommendedName>
        <fullName evidence="3">Phage late control D family protein</fullName>
    </recommendedName>
</protein>
<dbReference type="SUPFAM" id="SSF69279">
    <property type="entry name" value="Phage tail proteins"/>
    <property type="match status" value="1"/>
</dbReference>
<evidence type="ECO:0000313" key="2">
    <source>
        <dbReference type="Proteomes" id="UP000055136"/>
    </source>
</evidence>
<name>A0A0S2TFA9_9GAMM</name>